<dbReference type="PANTHER" id="PTHR43744:SF9">
    <property type="entry name" value="POLYGALACTURONAN_RHAMNOGALACTURONAN TRANSPORT SYSTEM PERMEASE PROTEIN YTCP"/>
    <property type="match status" value="1"/>
</dbReference>
<dbReference type="PROSITE" id="PS50928">
    <property type="entry name" value="ABC_TM1"/>
    <property type="match status" value="1"/>
</dbReference>
<feature type="transmembrane region" description="Helical" evidence="7">
    <location>
        <begin position="184"/>
        <end position="206"/>
    </location>
</feature>
<reference evidence="9 10" key="1">
    <citation type="submission" date="2018-12" db="EMBL/GenBank/DDBJ databases">
        <title>Bacillus ochoae sp. nov., Paenibacillus whitsoniae sp. nov., Paenibacillus spiritus sp. nov. Isolated from the Mars Exploration Rover during spacecraft assembly.</title>
        <authorList>
            <person name="Seuylemezian A."/>
            <person name="Vaishampayan P."/>
        </authorList>
    </citation>
    <scope>NUCLEOTIDE SEQUENCE [LARGE SCALE GENOMIC DNA]</scope>
    <source>
        <strain evidence="9 10">MER 54</strain>
    </source>
</reference>
<sequence>MRAYDARGRDPVFKVVTNGLLVLSLILVLFPFLYVVMTSFAPREEILTRGFFIIPHDFTLNAYGFLMSSVQFVTAFKNAVIITVFGTIVNMMLTSLMAYGLSKTWLKGRRVLNFMVLFTMLFSGGIIPTYLVVKSLHLINSFWSLFLTGAIAPFHLIVLRSFFQNIPQELEESARIDGCGELRLFWRIILPLSLPAIATFTLFYAVQNWNSYFNAVLYLNDSDKWPLQVFLRQMMNETNNSLESMTTEFQYSPAVKMAAIVLTALPLLAVYPFLQKYFNKGMLMGSVKG</sequence>
<keyword evidence="6 7" id="KW-0472">Membrane</keyword>
<evidence type="ECO:0000313" key="10">
    <source>
        <dbReference type="Proteomes" id="UP000276128"/>
    </source>
</evidence>
<dbReference type="Proteomes" id="UP000276128">
    <property type="component" value="Unassembled WGS sequence"/>
</dbReference>
<gene>
    <name evidence="9" type="ORF">EJQ19_21665</name>
</gene>
<keyword evidence="2 7" id="KW-0813">Transport</keyword>
<feature type="domain" description="ABC transmembrane type-1" evidence="8">
    <location>
        <begin position="76"/>
        <end position="274"/>
    </location>
</feature>
<dbReference type="RefSeq" id="WP_126143327.1">
    <property type="nucleotide sequence ID" value="NZ_RXHU01000066.1"/>
</dbReference>
<evidence type="ECO:0000256" key="4">
    <source>
        <dbReference type="ARBA" id="ARBA00022692"/>
    </source>
</evidence>
<dbReference type="CDD" id="cd06261">
    <property type="entry name" value="TM_PBP2"/>
    <property type="match status" value="1"/>
</dbReference>
<evidence type="ECO:0000256" key="3">
    <source>
        <dbReference type="ARBA" id="ARBA00022475"/>
    </source>
</evidence>
<feature type="transmembrane region" description="Helical" evidence="7">
    <location>
        <begin position="79"/>
        <end position="99"/>
    </location>
</feature>
<evidence type="ECO:0000256" key="5">
    <source>
        <dbReference type="ARBA" id="ARBA00022989"/>
    </source>
</evidence>
<feature type="transmembrane region" description="Helical" evidence="7">
    <location>
        <begin position="20"/>
        <end position="40"/>
    </location>
</feature>
<evidence type="ECO:0000256" key="1">
    <source>
        <dbReference type="ARBA" id="ARBA00004651"/>
    </source>
</evidence>
<accession>A0A430J9I3</accession>
<name>A0A430J9I3_9BACL</name>
<evidence type="ECO:0000256" key="2">
    <source>
        <dbReference type="ARBA" id="ARBA00022448"/>
    </source>
</evidence>
<evidence type="ECO:0000259" key="8">
    <source>
        <dbReference type="PROSITE" id="PS50928"/>
    </source>
</evidence>
<evidence type="ECO:0000256" key="7">
    <source>
        <dbReference type="RuleBase" id="RU363032"/>
    </source>
</evidence>
<keyword evidence="5 7" id="KW-1133">Transmembrane helix</keyword>
<dbReference type="GO" id="GO:0055085">
    <property type="term" value="P:transmembrane transport"/>
    <property type="evidence" value="ECO:0007669"/>
    <property type="project" value="InterPro"/>
</dbReference>
<keyword evidence="4 7" id="KW-0812">Transmembrane</keyword>
<dbReference type="SUPFAM" id="SSF161098">
    <property type="entry name" value="MetI-like"/>
    <property type="match status" value="1"/>
</dbReference>
<dbReference type="InterPro" id="IPR035906">
    <property type="entry name" value="MetI-like_sf"/>
</dbReference>
<dbReference type="AlphaFoldDB" id="A0A430J9I3"/>
<protein>
    <submittedName>
        <fullName evidence="9">Carbohydrate ABC transporter permease</fullName>
    </submittedName>
</protein>
<feature type="transmembrane region" description="Helical" evidence="7">
    <location>
        <begin position="111"/>
        <end position="131"/>
    </location>
</feature>
<dbReference type="EMBL" id="RXHU01000066">
    <property type="protein sequence ID" value="RTE07163.1"/>
    <property type="molecule type" value="Genomic_DNA"/>
</dbReference>
<dbReference type="Gene3D" id="1.10.3720.10">
    <property type="entry name" value="MetI-like"/>
    <property type="match status" value="1"/>
</dbReference>
<keyword evidence="3" id="KW-1003">Cell membrane</keyword>
<dbReference type="Pfam" id="PF00528">
    <property type="entry name" value="BPD_transp_1"/>
    <property type="match status" value="1"/>
</dbReference>
<proteinExistence type="inferred from homology"/>
<comment type="subcellular location">
    <subcellularLocation>
        <location evidence="1 7">Cell membrane</location>
        <topology evidence="1 7">Multi-pass membrane protein</topology>
    </subcellularLocation>
</comment>
<dbReference type="PANTHER" id="PTHR43744">
    <property type="entry name" value="ABC TRANSPORTER PERMEASE PROTEIN MG189-RELATED-RELATED"/>
    <property type="match status" value="1"/>
</dbReference>
<feature type="transmembrane region" description="Helical" evidence="7">
    <location>
        <begin position="143"/>
        <end position="163"/>
    </location>
</feature>
<comment type="caution">
    <text evidence="9">The sequence shown here is derived from an EMBL/GenBank/DDBJ whole genome shotgun (WGS) entry which is preliminary data.</text>
</comment>
<dbReference type="InterPro" id="IPR000515">
    <property type="entry name" value="MetI-like"/>
</dbReference>
<evidence type="ECO:0000256" key="6">
    <source>
        <dbReference type="ARBA" id="ARBA00023136"/>
    </source>
</evidence>
<feature type="transmembrane region" description="Helical" evidence="7">
    <location>
        <begin position="254"/>
        <end position="274"/>
    </location>
</feature>
<comment type="similarity">
    <text evidence="7">Belongs to the binding-protein-dependent transport system permease family.</text>
</comment>
<organism evidence="9 10">
    <name type="scientific">Paenibacillus whitsoniae</name>
    <dbReference type="NCBI Taxonomy" id="2496558"/>
    <lineage>
        <taxon>Bacteria</taxon>
        <taxon>Bacillati</taxon>
        <taxon>Bacillota</taxon>
        <taxon>Bacilli</taxon>
        <taxon>Bacillales</taxon>
        <taxon>Paenibacillaceae</taxon>
        <taxon>Paenibacillus</taxon>
    </lineage>
</organism>
<evidence type="ECO:0000313" key="9">
    <source>
        <dbReference type="EMBL" id="RTE07163.1"/>
    </source>
</evidence>
<dbReference type="GO" id="GO:0005886">
    <property type="term" value="C:plasma membrane"/>
    <property type="evidence" value="ECO:0007669"/>
    <property type="project" value="UniProtKB-SubCell"/>
</dbReference>
<keyword evidence="10" id="KW-1185">Reference proteome</keyword>
<dbReference type="OrthoDB" id="9810086at2"/>